<dbReference type="AlphaFoldDB" id="A0A239GLS2"/>
<protein>
    <submittedName>
        <fullName evidence="7">Dynamin family protein</fullName>
    </submittedName>
</protein>
<evidence type="ECO:0000256" key="3">
    <source>
        <dbReference type="ARBA" id="ARBA00022801"/>
    </source>
</evidence>
<dbReference type="InterPro" id="IPR027417">
    <property type="entry name" value="P-loop_NTPase"/>
</dbReference>
<dbReference type="InterPro" id="IPR045063">
    <property type="entry name" value="Dynamin_N"/>
</dbReference>
<dbReference type="RefSeq" id="WP_089283895.1">
    <property type="nucleotide sequence ID" value="NZ_FZOJ01000017.1"/>
</dbReference>
<evidence type="ECO:0000256" key="1">
    <source>
        <dbReference type="ARBA" id="ARBA00004370"/>
    </source>
</evidence>
<dbReference type="OrthoDB" id="1875373at2"/>
<accession>A0A239GLS2</accession>
<keyword evidence="5" id="KW-0472">Membrane</keyword>
<dbReference type="GO" id="GO:0005525">
    <property type="term" value="F:GTP binding"/>
    <property type="evidence" value="ECO:0007669"/>
    <property type="project" value="UniProtKB-KW"/>
</dbReference>
<dbReference type="Pfam" id="PF00350">
    <property type="entry name" value="Dynamin_N"/>
    <property type="match status" value="1"/>
</dbReference>
<reference evidence="7 8" key="1">
    <citation type="submission" date="2017-06" db="EMBL/GenBank/DDBJ databases">
        <authorList>
            <person name="Kim H.J."/>
            <person name="Triplett B.A."/>
        </authorList>
    </citation>
    <scope>NUCLEOTIDE SEQUENCE [LARGE SCALE GENOMIC DNA]</scope>
    <source>
        <strain evidence="7 8">SCA</strain>
    </source>
</reference>
<feature type="domain" description="Dynamin N-terminal" evidence="6">
    <location>
        <begin position="40"/>
        <end position="199"/>
    </location>
</feature>
<dbReference type="SUPFAM" id="SSF52540">
    <property type="entry name" value="P-loop containing nucleoside triphosphate hydrolases"/>
    <property type="match status" value="1"/>
</dbReference>
<keyword evidence="3" id="KW-0378">Hydrolase</keyword>
<dbReference type="GO" id="GO:0003924">
    <property type="term" value="F:GTPase activity"/>
    <property type="evidence" value="ECO:0007669"/>
    <property type="project" value="InterPro"/>
</dbReference>
<dbReference type="GO" id="GO:0008053">
    <property type="term" value="P:mitochondrial fusion"/>
    <property type="evidence" value="ECO:0007669"/>
    <property type="project" value="TreeGrafter"/>
</dbReference>
<organism evidence="7 8">
    <name type="scientific">Anaerovirgula multivorans</name>
    <dbReference type="NCBI Taxonomy" id="312168"/>
    <lineage>
        <taxon>Bacteria</taxon>
        <taxon>Bacillati</taxon>
        <taxon>Bacillota</taxon>
        <taxon>Clostridia</taxon>
        <taxon>Peptostreptococcales</taxon>
        <taxon>Natronincolaceae</taxon>
        <taxon>Anaerovirgula</taxon>
    </lineage>
</organism>
<comment type="subcellular location">
    <subcellularLocation>
        <location evidence="1">Membrane</location>
    </subcellularLocation>
</comment>
<evidence type="ECO:0000256" key="4">
    <source>
        <dbReference type="ARBA" id="ARBA00023134"/>
    </source>
</evidence>
<dbReference type="PANTHER" id="PTHR10465">
    <property type="entry name" value="TRANSMEMBRANE GTPASE FZO1"/>
    <property type="match status" value="1"/>
</dbReference>
<keyword evidence="2" id="KW-0547">Nucleotide-binding</keyword>
<evidence type="ECO:0000256" key="5">
    <source>
        <dbReference type="ARBA" id="ARBA00023136"/>
    </source>
</evidence>
<dbReference type="PANTHER" id="PTHR10465:SF0">
    <property type="entry name" value="SARCALUMENIN"/>
    <property type="match status" value="1"/>
</dbReference>
<evidence type="ECO:0000256" key="2">
    <source>
        <dbReference type="ARBA" id="ARBA00022741"/>
    </source>
</evidence>
<evidence type="ECO:0000313" key="7">
    <source>
        <dbReference type="EMBL" id="SNS70070.1"/>
    </source>
</evidence>
<dbReference type="Proteomes" id="UP000198304">
    <property type="component" value="Unassembled WGS sequence"/>
</dbReference>
<evidence type="ECO:0000259" key="6">
    <source>
        <dbReference type="Pfam" id="PF00350"/>
    </source>
</evidence>
<dbReference type="GO" id="GO:0016020">
    <property type="term" value="C:membrane"/>
    <property type="evidence" value="ECO:0007669"/>
    <property type="project" value="UniProtKB-SubCell"/>
</dbReference>
<sequence>MGLMERYEIVNNLVEEIDNKDLKTLSKFLKARISKPDSYVMFLGETSSGKSSLINGLLGMPTLPVSATPTTGTITEVVLSGDQTSYYAINKDATMEVIDDNLFDTLAKKPDNQLERLRIHTSAKNIKNFRFDNLKLFDTPGYGSLISEHDIVLKEFIPNSDVVVYTVAYKIGIQENDYAFLAFLNDLIREDAKVVLVVNRCPQNVQMDSPRIMEIVGYAKDLLHSELPVFLVPECKEDETYGYPLPEAKELWSFINELINSENHKEILNRAFNHYVIDLFRACENHVNSRFAMVNMSNEERLLLMKDFQQLIDSYQNVIDDEIIPSFAQIIDGTMKRLDDARNWIEERTIDAIERQGTSKMDETITYVNIHALPFATKEEIKEVNYYIETEVNALDRRVLDMLNTAIAKFQKDVSIRYEHHLDKATKNIIGNMMENGLKSGLLKFFAKYGGAGGSGAGVANAASHYLKVVGDLFGKTFKRETHNALKHTLKKIGATSVKSLAVVAAVIVEVLMVVYEYARWKSKLKKSVKKGLDKWLSEIKPLVEKDLLDLKAVNIQTVTELIEDVKSKMEINPELEDAKKLNELFTRVNETKERLGLI</sequence>
<evidence type="ECO:0000313" key="8">
    <source>
        <dbReference type="Proteomes" id="UP000198304"/>
    </source>
</evidence>
<name>A0A239GLS2_9FIRM</name>
<dbReference type="EMBL" id="FZOJ01000017">
    <property type="protein sequence ID" value="SNS70070.1"/>
    <property type="molecule type" value="Genomic_DNA"/>
</dbReference>
<gene>
    <name evidence="7" type="ORF">SAMN05446037_101777</name>
</gene>
<dbReference type="Gene3D" id="3.40.50.300">
    <property type="entry name" value="P-loop containing nucleotide triphosphate hydrolases"/>
    <property type="match status" value="1"/>
</dbReference>
<proteinExistence type="predicted"/>
<keyword evidence="8" id="KW-1185">Reference proteome</keyword>
<keyword evidence="4" id="KW-0342">GTP-binding</keyword>
<dbReference type="InterPro" id="IPR027094">
    <property type="entry name" value="Mitofusin_fam"/>
</dbReference>